<name>A0A1Z4GEH3_9CYAN</name>
<organism evidence="3 4">
    <name type="scientific">Anabaenopsis circularis NIES-21</name>
    <dbReference type="NCBI Taxonomy" id="1085406"/>
    <lineage>
        <taxon>Bacteria</taxon>
        <taxon>Bacillati</taxon>
        <taxon>Cyanobacteriota</taxon>
        <taxon>Cyanophyceae</taxon>
        <taxon>Nostocales</taxon>
        <taxon>Nodulariaceae</taxon>
        <taxon>Anabaenopsis</taxon>
    </lineage>
</organism>
<evidence type="ECO:0000256" key="1">
    <source>
        <dbReference type="SAM" id="Phobius"/>
    </source>
</evidence>
<evidence type="ECO:0000313" key="3">
    <source>
        <dbReference type="EMBL" id="BAY15914.1"/>
    </source>
</evidence>
<dbReference type="AlphaFoldDB" id="A0A1Z4GEH3"/>
<gene>
    <name evidence="3" type="ORF">NIES21_17350</name>
</gene>
<dbReference type="OrthoDB" id="4289693at2"/>
<dbReference type="Proteomes" id="UP000218287">
    <property type="component" value="Chromosome"/>
</dbReference>
<dbReference type="EMBL" id="AP018174">
    <property type="protein sequence ID" value="BAY15914.1"/>
    <property type="molecule type" value="Genomic_DNA"/>
</dbReference>
<keyword evidence="1" id="KW-0812">Transmembrane</keyword>
<keyword evidence="1" id="KW-0472">Membrane</keyword>
<feature type="transmembrane region" description="Helical" evidence="1">
    <location>
        <begin position="120"/>
        <end position="147"/>
    </location>
</feature>
<evidence type="ECO:0000259" key="2">
    <source>
        <dbReference type="Pfam" id="PF12158"/>
    </source>
</evidence>
<dbReference type="InterPro" id="IPR021994">
    <property type="entry name" value="DUF3592"/>
</dbReference>
<proteinExistence type="predicted"/>
<sequence>MQNEDVSFFRLFGSIFAGIGSIFVVTGIIVGVHTRSLIGKSISTSGTVIDLVRHTSRDSNGRSSTAYYPVISFTSNSGKPIEFEANSGSNPPAYTQGQKVEILYNPQEPESAKINSWLDLWFLAVMHTGMGSLFVVIGGIPLVISFLPRK</sequence>
<feature type="transmembrane region" description="Helical" evidence="1">
    <location>
        <begin position="12"/>
        <end position="32"/>
    </location>
</feature>
<keyword evidence="1" id="KW-1133">Transmembrane helix</keyword>
<protein>
    <recommendedName>
        <fullName evidence="2">DUF3592 domain-containing protein</fullName>
    </recommendedName>
</protein>
<keyword evidence="4" id="KW-1185">Reference proteome</keyword>
<accession>A0A1Z4GEH3</accession>
<feature type="domain" description="DUF3592" evidence="2">
    <location>
        <begin position="44"/>
        <end position="117"/>
    </location>
</feature>
<evidence type="ECO:0000313" key="4">
    <source>
        <dbReference type="Proteomes" id="UP000218287"/>
    </source>
</evidence>
<reference evidence="3 4" key="1">
    <citation type="submission" date="2017-06" db="EMBL/GenBank/DDBJ databases">
        <title>Genome sequencing of cyanobaciteial culture collection at National Institute for Environmental Studies (NIES).</title>
        <authorList>
            <person name="Hirose Y."/>
            <person name="Shimura Y."/>
            <person name="Fujisawa T."/>
            <person name="Nakamura Y."/>
            <person name="Kawachi M."/>
        </authorList>
    </citation>
    <scope>NUCLEOTIDE SEQUENCE [LARGE SCALE GENOMIC DNA]</scope>
    <source>
        <strain evidence="3 4">NIES-21</strain>
    </source>
</reference>
<dbReference type="Pfam" id="PF12158">
    <property type="entry name" value="DUF3592"/>
    <property type="match status" value="1"/>
</dbReference>